<proteinExistence type="predicted"/>
<dbReference type="InterPro" id="IPR036318">
    <property type="entry name" value="FAD-bd_PCMH-like_sf"/>
</dbReference>
<dbReference type="PANTHER" id="PTHR21071">
    <property type="entry name" value="UDP-N-ACETYLENOLPYRUVOYLGLUCOSAMINE REDUCTASE"/>
    <property type="match status" value="1"/>
</dbReference>
<dbReference type="InterPro" id="IPR016167">
    <property type="entry name" value="FAD-bd_PCMH_sub1"/>
</dbReference>
<dbReference type="PANTHER" id="PTHR21071:SF4">
    <property type="entry name" value="UDP-N-ACETYLENOLPYRUVOYLGLUCOSAMINE REDUCTASE"/>
    <property type="match status" value="1"/>
</dbReference>
<dbReference type="EMBL" id="CP063311">
    <property type="protein sequence ID" value="QOV21569.1"/>
    <property type="molecule type" value="Genomic_DNA"/>
</dbReference>
<keyword evidence="1" id="KW-0560">Oxidoreductase</keyword>
<dbReference type="Proteomes" id="UP000593846">
    <property type="component" value="Chromosome"/>
</dbReference>
<evidence type="ECO:0000259" key="2">
    <source>
        <dbReference type="Pfam" id="PF01565"/>
    </source>
</evidence>
<dbReference type="Gene3D" id="3.30.43.10">
    <property type="entry name" value="Uridine Diphospho-n-acetylenolpyruvylglucosamine Reductase, domain 2"/>
    <property type="match status" value="1"/>
</dbReference>
<accession>A0A7U3RXA7</accession>
<dbReference type="GO" id="GO:0005829">
    <property type="term" value="C:cytosol"/>
    <property type="evidence" value="ECO:0007669"/>
    <property type="project" value="TreeGrafter"/>
</dbReference>
<evidence type="ECO:0000313" key="3">
    <source>
        <dbReference type="EMBL" id="QOV21569.1"/>
    </source>
</evidence>
<dbReference type="Pfam" id="PF01565">
    <property type="entry name" value="FAD_binding_4"/>
    <property type="match status" value="1"/>
</dbReference>
<evidence type="ECO:0000313" key="4">
    <source>
        <dbReference type="Proteomes" id="UP000593846"/>
    </source>
</evidence>
<dbReference type="SUPFAM" id="SSF56176">
    <property type="entry name" value="FAD-binding/transporter-associated domain-like"/>
    <property type="match status" value="1"/>
</dbReference>
<evidence type="ECO:0000256" key="1">
    <source>
        <dbReference type="ARBA" id="ARBA00023002"/>
    </source>
</evidence>
<dbReference type="AlphaFoldDB" id="A0A7U3RXA7"/>
<dbReference type="GO" id="GO:0071555">
    <property type="term" value="P:cell wall organization"/>
    <property type="evidence" value="ECO:0007669"/>
    <property type="project" value="TreeGrafter"/>
</dbReference>
<dbReference type="InterPro" id="IPR003170">
    <property type="entry name" value="MurB"/>
</dbReference>
<dbReference type="GO" id="GO:0008762">
    <property type="term" value="F:UDP-N-acetylmuramate dehydrogenase activity"/>
    <property type="evidence" value="ECO:0007669"/>
    <property type="project" value="InterPro"/>
</dbReference>
<dbReference type="GO" id="GO:0050660">
    <property type="term" value="F:flavin adenine dinucleotide binding"/>
    <property type="evidence" value="ECO:0007669"/>
    <property type="project" value="InterPro"/>
</dbReference>
<feature type="domain" description="FAD linked oxidase N-terminal" evidence="2">
    <location>
        <begin position="33"/>
        <end position="112"/>
    </location>
</feature>
<keyword evidence="4" id="KW-1185">Reference proteome</keyword>
<reference evidence="4" key="1">
    <citation type="submission" date="2020-10" db="EMBL/GenBank/DDBJ databases">
        <title>Genome-based taxonomic classification of the species Anabaenopsis elenkinii.</title>
        <authorList>
            <person name="Delbaje E."/>
            <person name="Andreote A.P.D."/>
            <person name="Pellegrinetti T.A."/>
            <person name="Cruz R.B."/>
            <person name="Branco L.H.Z."/>
            <person name="Fiore M.F."/>
        </authorList>
    </citation>
    <scope>NUCLEOTIDE SEQUENCE [LARGE SCALE GENOMIC DNA]</scope>
    <source>
        <strain evidence="4">CCIBt3563</strain>
    </source>
</reference>
<dbReference type="KEGG" id="aee:IM676_12525"/>
<name>A0A7U3RXA7_9CYAN</name>
<gene>
    <name evidence="3" type="ORF">IM676_12525</name>
</gene>
<dbReference type="InterPro" id="IPR006094">
    <property type="entry name" value="Oxid_FAD_bind_N"/>
</dbReference>
<organism evidence="3 4">
    <name type="scientific">Anabaenopsis elenkinii CCIBt3563</name>
    <dbReference type="NCBI Taxonomy" id="2779889"/>
    <lineage>
        <taxon>Bacteria</taxon>
        <taxon>Bacillati</taxon>
        <taxon>Cyanobacteriota</taxon>
        <taxon>Cyanophyceae</taxon>
        <taxon>Nostocales</taxon>
        <taxon>Nodulariaceae</taxon>
        <taxon>Anabaenopsis</taxon>
    </lineage>
</organism>
<protein>
    <submittedName>
        <fullName evidence="3">FAD-binding protein</fullName>
    </submittedName>
</protein>
<dbReference type="RefSeq" id="WP_200987218.1">
    <property type="nucleotide sequence ID" value="NZ_CP063311.1"/>
</dbReference>
<sequence length="118" mass="12897">MDCNIQQEVLLAPYTTSKIGGYAQYLAEPNLETAPKLVTWAYEQEIPIYFVGRGSNVLIDDPGLPGLLILTRNSLTQLRHDGDKIIAGSGVFLPQLSKFAAREGAFQALSFSLVFPVP</sequence>